<dbReference type="EMBL" id="DVLP01000380">
    <property type="protein sequence ID" value="HIT76497.1"/>
    <property type="molecule type" value="Genomic_DNA"/>
</dbReference>
<organism evidence="1 2">
    <name type="scientific">Candidatus Avipropionibacterium avicola</name>
    <dbReference type="NCBI Taxonomy" id="2840701"/>
    <lineage>
        <taxon>Bacteria</taxon>
        <taxon>Bacillati</taxon>
        <taxon>Actinomycetota</taxon>
        <taxon>Actinomycetes</taxon>
        <taxon>Propionibacteriales</taxon>
        <taxon>Propionibacteriaceae</taxon>
        <taxon>Propionibacteriaceae incertae sedis</taxon>
        <taxon>Candidatus Avipropionibacterium</taxon>
    </lineage>
</organism>
<evidence type="ECO:0000313" key="2">
    <source>
        <dbReference type="Proteomes" id="UP000886842"/>
    </source>
</evidence>
<proteinExistence type="predicted"/>
<protein>
    <submittedName>
        <fullName evidence="1">DUF4192 domain-containing protein</fullName>
    </submittedName>
</protein>
<dbReference type="Pfam" id="PF13830">
    <property type="entry name" value="DUF4192"/>
    <property type="match status" value="1"/>
</dbReference>
<dbReference type="InterPro" id="IPR025447">
    <property type="entry name" value="DUF4192"/>
</dbReference>
<comment type="caution">
    <text evidence="1">The sequence shown here is derived from an EMBL/GenBank/DDBJ whole genome shotgun (WGS) entry which is preliminary data.</text>
</comment>
<dbReference type="Proteomes" id="UP000886842">
    <property type="component" value="Unassembled WGS sequence"/>
</dbReference>
<reference evidence="1" key="2">
    <citation type="journal article" date="2021" name="PeerJ">
        <title>Extensive microbial diversity within the chicken gut microbiome revealed by metagenomics and culture.</title>
        <authorList>
            <person name="Gilroy R."/>
            <person name="Ravi A."/>
            <person name="Getino M."/>
            <person name="Pursley I."/>
            <person name="Horton D.L."/>
            <person name="Alikhan N.F."/>
            <person name="Baker D."/>
            <person name="Gharbi K."/>
            <person name="Hall N."/>
            <person name="Watson M."/>
            <person name="Adriaenssens E.M."/>
            <person name="Foster-Nyarko E."/>
            <person name="Jarju S."/>
            <person name="Secka A."/>
            <person name="Antonio M."/>
            <person name="Oren A."/>
            <person name="Chaudhuri R.R."/>
            <person name="La Ragione R."/>
            <person name="Hildebrand F."/>
            <person name="Pallen M.J."/>
        </authorList>
    </citation>
    <scope>NUCLEOTIDE SEQUENCE</scope>
    <source>
        <strain evidence="1">ChiGjej1B1-24693</strain>
    </source>
</reference>
<accession>A0A9D1GZZ4</accession>
<dbReference type="AlphaFoldDB" id="A0A9D1GZZ4"/>
<name>A0A9D1GZZ4_9ACTN</name>
<reference evidence="1" key="1">
    <citation type="submission" date="2020-10" db="EMBL/GenBank/DDBJ databases">
        <authorList>
            <person name="Gilroy R."/>
        </authorList>
    </citation>
    <scope>NUCLEOTIDE SEQUENCE</scope>
    <source>
        <strain evidence="1">ChiGjej1B1-24693</strain>
    </source>
</reference>
<sequence length="321" mass="34825">MTTDTHTRIRAASPEDMLALVPYLLGFRPEESLVTVLLSGSRIVLTARVDLPTRRQACPALDQLVGQLDEVGQRHQVDRVVVAVFSADLTRSSEVLRRLALDSPLPVVLALHCDRDRYRILAEDGVVSDEYPFDPTGSVAVAEAVLAGLGPLADRAAVADRVAPGEPAVVEELRQAAEEVDLPDDPGARAALMRSSVERGLQGGLDPVDRARLALLCLDLEVRDEAWLMMDRAEAEAHLEVWLSVARSVPMVLSAGPVSLAGMAAWLTGDGAMAWCCVDRMAEEHPQYRMAGLLQELLAQAVHPDTWAEMVTEMVDGREDA</sequence>
<gene>
    <name evidence="1" type="ORF">IAA98_13005</name>
</gene>
<evidence type="ECO:0000313" key="1">
    <source>
        <dbReference type="EMBL" id="HIT76497.1"/>
    </source>
</evidence>